<comment type="caution">
    <text evidence="2">The sequence shown here is derived from an EMBL/GenBank/DDBJ whole genome shotgun (WGS) entry which is preliminary data.</text>
</comment>
<organism evidence="2">
    <name type="scientific">marine sediment metagenome</name>
    <dbReference type="NCBI Taxonomy" id="412755"/>
    <lineage>
        <taxon>unclassified sequences</taxon>
        <taxon>metagenomes</taxon>
        <taxon>ecological metagenomes</taxon>
    </lineage>
</organism>
<evidence type="ECO:0000313" key="2">
    <source>
        <dbReference type="EMBL" id="KKK50750.1"/>
    </source>
</evidence>
<reference evidence="2" key="1">
    <citation type="journal article" date="2015" name="Nature">
        <title>Complex archaea that bridge the gap between prokaryotes and eukaryotes.</title>
        <authorList>
            <person name="Spang A."/>
            <person name="Saw J.H."/>
            <person name="Jorgensen S.L."/>
            <person name="Zaremba-Niedzwiedzka K."/>
            <person name="Martijn J."/>
            <person name="Lind A.E."/>
            <person name="van Eijk R."/>
            <person name="Schleper C."/>
            <person name="Guy L."/>
            <person name="Ettema T.J."/>
        </authorList>
    </citation>
    <scope>NUCLEOTIDE SEQUENCE</scope>
</reference>
<evidence type="ECO:0000256" key="1">
    <source>
        <dbReference type="SAM" id="MobiDB-lite"/>
    </source>
</evidence>
<dbReference type="AlphaFoldDB" id="A0A0F8WQX1"/>
<proteinExistence type="predicted"/>
<gene>
    <name evidence="2" type="ORF">LCGC14_3121910</name>
</gene>
<sequence length="54" mass="5441">MTGDAEGVERVVKRGELAASEVREVAAGAQGRGPAPLRAPVRRMPGAGEAGGLE</sequence>
<dbReference type="EMBL" id="LAZR01067865">
    <property type="protein sequence ID" value="KKK50750.1"/>
    <property type="molecule type" value="Genomic_DNA"/>
</dbReference>
<feature type="region of interest" description="Disordered" evidence="1">
    <location>
        <begin position="22"/>
        <end position="54"/>
    </location>
</feature>
<protein>
    <submittedName>
        <fullName evidence="2">Uncharacterized protein</fullName>
    </submittedName>
</protein>
<accession>A0A0F8WQX1</accession>
<name>A0A0F8WQX1_9ZZZZ</name>